<sequence>MPIPAATHARKRSMTLLKRTVIVLNVLRATSVPYIVLTYMNAIGIAVIDDYRSIPPLASTLESVISLIKCGISSGVINKNYTLVGHWSYSIVKYFLSDLNKSHNETEYCMQSSTTVSPKLSK</sequence>
<keyword evidence="1" id="KW-0472">Membrane</keyword>
<dbReference type="GO" id="GO:0009253">
    <property type="term" value="P:peptidoglycan catabolic process"/>
    <property type="evidence" value="ECO:0007669"/>
    <property type="project" value="InterPro"/>
</dbReference>
<keyword evidence="1" id="KW-0812">Transmembrane</keyword>
<dbReference type="Proteomes" id="UP000663829">
    <property type="component" value="Unassembled WGS sequence"/>
</dbReference>
<protein>
    <submittedName>
        <fullName evidence="2">Uncharacterized protein</fullName>
    </submittedName>
</protein>
<organism evidence="2 4">
    <name type="scientific">Didymodactylos carnosus</name>
    <dbReference type="NCBI Taxonomy" id="1234261"/>
    <lineage>
        <taxon>Eukaryota</taxon>
        <taxon>Metazoa</taxon>
        <taxon>Spiralia</taxon>
        <taxon>Gnathifera</taxon>
        <taxon>Rotifera</taxon>
        <taxon>Eurotatoria</taxon>
        <taxon>Bdelloidea</taxon>
        <taxon>Philodinida</taxon>
        <taxon>Philodinidae</taxon>
        <taxon>Didymodactylos</taxon>
    </lineage>
</organism>
<reference evidence="2" key="1">
    <citation type="submission" date="2021-02" db="EMBL/GenBank/DDBJ databases">
        <authorList>
            <person name="Nowell W R."/>
        </authorList>
    </citation>
    <scope>NUCLEOTIDE SEQUENCE</scope>
</reference>
<dbReference type="EMBL" id="CAJOBC010011914">
    <property type="protein sequence ID" value="CAF4009983.1"/>
    <property type="molecule type" value="Genomic_DNA"/>
</dbReference>
<dbReference type="GO" id="GO:0008745">
    <property type="term" value="F:N-acetylmuramoyl-L-alanine amidase activity"/>
    <property type="evidence" value="ECO:0007669"/>
    <property type="project" value="InterPro"/>
</dbReference>
<dbReference type="EMBL" id="CAJNOQ010010170">
    <property type="protein sequence ID" value="CAF1244823.1"/>
    <property type="molecule type" value="Genomic_DNA"/>
</dbReference>
<keyword evidence="1" id="KW-1133">Transmembrane helix</keyword>
<name>A0A814ZNV4_9BILA</name>
<feature type="transmembrane region" description="Helical" evidence="1">
    <location>
        <begin position="21"/>
        <end position="48"/>
    </location>
</feature>
<dbReference type="SUPFAM" id="SSF55846">
    <property type="entry name" value="N-acetylmuramoyl-L-alanine amidase-like"/>
    <property type="match status" value="1"/>
</dbReference>
<dbReference type="Proteomes" id="UP000681722">
    <property type="component" value="Unassembled WGS sequence"/>
</dbReference>
<dbReference type="Gene3D" id="3.40.80.10">
    <property type="entry name" value="Peptidoglycan recognition protein-like"/>
    <property type="match status" value="1"/>
</dbReference>
<evidence type="ECO:0000256" key="1">
    <source>
        <dbReference type="SAM" id="Phobius"/>
    </source>
</evidence>
<comment type="caution">
    <text evidence="2">The sequence shown here is derived from an EMBL/GenBank/DDBJ whole genome shotgun (WGS) entry which is preliminary data.</text>
</comment>
<accession>A0A814ZNV4</accession>
<keyword evidence="4" id="KW-1185">Reference proteome</keyword>
<evidence type="ECO:0000313" key="3">
    <source>
        <dbReference type="EMBL" id="CAF4009983.1"/>
    </source>
</evidence>
<proteinExistence type="predicted"/>
<dbReference type="InterPro" id="IPR036505">
    <property type="entry name" value="Amidase/PGRP_sf"/>
</dbReference>
<gene>
    <name evidence="2" type="ORF">GPM918_LOCUS25839</name>
    <name evidence="3" type="ORF">SRO942_LOCUS25893</name>
</gene>
<evidence type="ECO:0000313" key="2">
    <source>
        <dbReference type="EMBL" id="CAF1244823.1"/>
    </source>
</evidence>
<evidence type="ECO:0000313" key="4">
    <source>
        <dbReference type="Proteomes" id="UP000663829"/>
    </source>
</evidence>
<dbReference type="AlphaFoldDB" id="A0A814ZNV4"/>